<dbReference type="Proteomes" id="UP000315751">
    <property type="component" value="Unassembled WGS sequence"/>
</dbReference>
<name>A0A560HA47_9PROT</name>
<feature type="domain" description="TonB-dependent receptor-like beta-barrel" evidence="13">
    <location>
        <begin position="278"/>
        <end position="710"/>
    </location>
</feature>
<proteinExistence type="inferred from homology"/>
<dbReference type="GO" id="GO:0006826">
    <property type="term" value="P:iron ion transport"/>
    <property type="evidence" value="ECO:0007669"/>
    <property type="project" value="UniProtKB-KW"/>
</dbReference>
<keyword evidence="3 11" id="KW-1134">Transmembrane beta strand</keyword>
<dbReference type="PANTHER" id="PTHR32552">
    <property type="entry name" value="FERRICHROME IRON RECEPTOR-RELATED"/>
    <property type="match status" value="1"/>
</dbReference>
<keyword evidence="4" id="KW-0410">Iron transport</keyword>
<evidence type="ECO:0000256" key="5">
    <source>
        <dbReference type="ARBA" id="ARBA00022692"/>
    </source>
</evidence>
<evidence type="ECO:0000256" key="6">
    <source>
        <dbReference type="ARBA" id="ARBA00023004"/>
    </source>
</evidence>
<accession>A0A560HA47</accession>
<keyword evidence="9 11" id="KW-0472">Membrane</keyword>
<evidence type="ECO:0000256" key="12">
    <source>
        <dbReference type="RuleBase" id="RU003357"/>
    </source>
</evidence>
<dbReference type="GO" id="GO:0009279">
    <property type="term" value="C:cell outer membrane"/>
    <property type="evidence" value="ECO:0007669"/>
    <property type="project" value="UniProtKB-SubCell"/>
</dbReference>
<protein>
    <submittedName>
        <fullName evidence="15">Outer membrane receptor protein involved in Fe transport</fullName>
    </submittedName>
</protein>
<feature type="domain" description="TonB-dependent receptor plug" evidence="14">
    <location>
        <begin position="55"/>
        <end position="163"/>
    </location>
</feature>
<comment type="subcellular location">
    <subcellularLocation>
        <location evidence="1 11">Cell outer membrane</location>
        <topology evidence="1 11">Multi-pass membrane protein</topology>
    </subcellularLocation>
</comment>
<keyword evidence="5 11" id="KW-0812">Transmembrane</keyword>
<evidence type="ECO:0000259" key="13">
    <source>
        <dbReference type="Pfam" id="PF00593"/>
    </source>
</evidence>
<keyword evidence="16" id="KW-1185">Reference proteome</keyword>
<dbReference type="InterPro" id="IPR039426">
    <property type="entry name" value="TonB-dep_rcpt-like"/>
</dbReference>
<dbReference type="PANTHER" id="PTHR32552:SF81">
    <property type="entry name" value="TONB-DEPENDENT OUTER MEMBRANE RECEPTOR"/>
    <property type="match status" value="1"/>
</dbReference>
<evidence type="ECO:0000256" key="3">
    <source>
        <dbReference type="ARBA" id="ARBA00022452"/>
    </source>
</evidence>
<keyword evidence="6" id="KW-0408">Iron</keyword>
<dbReference type="RefSeq" id="WP_186455690.1">
    <property type="nucleotide sequence ID" value="NZ_VITR01000005.1"/>
</dbReference>
<organism evidence="15 16">
    <name type="scientific">Nitrospirillum amazonense</name>
    <dbReference type="NCBI Taxonomy" id="28077"/>
    <lineage>
        <taxon>Bacteria</taxon>
        <taxon>Pseudomonadati</taxon>
        <taxon>Pseudomonadota</taxon>
        <taxon>Alphaproteobacteria</taxon>
        <taxon>Rhodospirillales</taxon>
        <taxon>Azospirillaceae</taxon>
        <taxon>Nitrospirillum</taxon>
    </lineage>
</organism>
<keyword evidence="7" id="KW-0406">Ion transport</keyword>
<dbReference type="InterPro" id="IPR000531">
    <property type="entry name" value="Beta-barrel_TonB"/>
</dbReference>
<dbReference type="Pfam" id="PF07715">
    <property type="entry name" value="Plug"/>
    <property type="match status" value="1"/>
</dbReference>
<evidence type="ECO:0000256" key="2">
    <source>
        <dbReference type="ARBA" id="ARBA00022448"/>
    </source>
</evidence>
<evidence type="ECO:0000256" key="9">
    <source>
        <dbReference type="ARBA" id="ARBA00023136"/>
    </source>
</evidence>
<comment type="similarity">
    <text evidence="11 12">Belongs to the TonB-dependent receptor family.</text>
</comment>
<reference evidence="15 16" key="1">
    <citation type="submission" date="2019-06" db="EMBL/GenBank/DDBJ databases">
        <title>Genomic Encyclopedia of Type Strains, Phase IV (KMG-V): Genome sequencing to study the core and pangenomes of soil and plant-associated prokaryotes.</title>
        <authorList>
            <person name="Whitman W."/>
        </authorList>
    </citation>
    <scope>NUCLEOTIDE SEQUENCE [LARGE SCALE GENOMIC DNA]</scope>
    <source>
        <strain evidence="15 16">BR 11622</strain>
    </source>
</reference>
<evidence type="ECO:0000256" key="1">
    <source>
        <dbReference type="ARBA" id="ARBA00004571"/>
    </source>
</evidence>
<evidence type="ECO:0000256" key="8">
    <source>
        <dbReference type="ARBA" id="ARBA00023077"/>
    </source>
</evidence>
<evidence type="ECO:0000313" key="15">
    <source>
        <dbReference type="EMBL" id="TWB43217.1"/>
    </source>
</evidence>
<comment type="caution">
    <text evidence="15">The sequence shown here is derived from an EMBL/GenBank/DDBJ whole genome shotgun (WGS) entry which is preliminary data.</text>
</comment>
<sequence>MKASFVRAVIGRIMTGGIMIGGALPGGMALAEGQEGGAGGIPEIIVTAQRREQSVQDVGLSVSVLSAADLAAHHVTSVNDLQNVTPGLEVTNAFGGGQPQFRIRGVGFNDYASNNTPTVGVYVDEVAYPLPIMTQGLVYDVDRVEVLRGPQGVLYGRNTTGGAINILTANPTDTASAGITGDYGSYGAAKVEAYVSGPVSDTVKVRLSAMTQQGGAWQTNRVTGQDLGNANRTAARAKIAWAATPDTDATLNLHYGRDLSDGSGGYLFNPVVQPGVGTLPADTDPSKTGWSLSPAFAKLIGADPTAKPFRNNTSGGADLTVTHRFEDVTLTSITAWEALNRKEFNDWDATAYRDADEYFNSRAQDVSQEVRLASSGPGRLQWVGGLYYAHETLREAFLSDFTDVYGFIANTRYAQTAESISGFGQADYAVTDRLKLILGLREEHEDRTLRTFSTSTIPDTGIGVSTDKVPTGFTQTTGKAGVEFKLDDAALLYANVSRGVKSGGFTAYNTLALSGLAPFRPEVLWAYEAGVKSDLADHTLRLNASAYYYDYHNQQVQSVIIDPTFGAIGKIVNAPRSEIYGAELEVQWAPAHTGLRVTQALGLSHGEFTEFNAVNTAASLATCYPCRAIYTDQAGGDLGFPRITYNGGASYDWALSGYTVKAEADYSYRSSERSLLGSRYNVAGYWLVNAAVTLAPERGPWTATVYGQNILDRRYDLLRNFFTNADIAIPGRPATWGVRLSYQY</sequence>
<dbReference type="InterPro" id="IPR036942">
    <property type="entry name" value="Beta-barrel_TonB_sf"/>
</dbReference>
<dbReference type="PROSITE" id="PS52016">
    <property type="entry name" value="TONB_DEPENDENT_REC_3"/>
    <property type="match status" value="1"/>
</dbReference>
<keyword evidence="10 11" id="KW-0998">Cell outer membrane</keyword>
<evidence type="ECO:0000256" key="4">
    <source>
        <dbReference type="ARBA" id="ARBA00022496"/>
    </source>
</evidence>
<dbReference type="Gene3D" id="2.40.170.20">
    <property type="entry name" value="TonB-dependent receptor, beta-barrel domain"/>
    <property type="match status" value="1"/>
</dbReference>
<evidence type="ECO:0000313" key="16">
    <source>
        <dbReference type="Proteomes" id="UP000315751"/>
    </source>
</evidence>
<keyword evidence="8 12" id="KW-0798">TonB box</keyword>
<evidence type="ECO:0000256" key="11">
    <source>
        <dbReference type="PROSITE-ProRule" id="PRU01360"/>
    </source>
</evidence>
<dbReference type="Pfam" id="PF00593">
    <property type="entry name" value="TonB_dep_Rec_b-barrel"/>
    <property type="match status" value="1"/>
</dbReference>
<dbReference type="SUPFAM" id="SSF56935">
    <property type="entry name" value="Porins"/>
    <property type="match status" value="1"/>
</dbReference>
<evidence type="ECO:0000259" key="14">
    <source>
        <dbReference type="Pfam" id="PF07715"/>
    </source>
</evidence>
<keyword evidence="15" id="KW-0675">Receptor</keyword>
<keyword evidence="2 11" id="KW-0813">Transport</keyword>
<gene>
    <name evidence="15" type="ORF">FBZ90_10530</name>
</gene>
<dbReference type="EMBL" id="VITR01000005">
    <property type="protein sequence ID" value="TWB43217.1"/>
    <property type="molecule type" value="Genomic_DNA"/>
</dbReference>
<evidence type="ECO:0000256" key="10">
    <source>
        <dbReference type="ARBA" id="ARBA00023237"/>
    </source>
</evidence>
<dbReference type="AlphaFoldDB" id="A0A560HA47"/>
<dbReference type="InterPro" id="IPR012910">
    <property type="entry name" value="Plug_dom"/>
</dbReference>
<evidence type="ECO:0000256" key="7">
    <source>
        <dbReference type="ARBA" id="ARBA00023065"/>
    </source>
</evidence>